<keyword evidence="2" id="KW-1185">Reference proteome</keyword>
<sequence length="136" mass="15579">MNVRQPIGEMLVMSSESPVEMRVHPCGCRPLARTYVSSSLRGLRVVTCWCGAIACNIMSTSRWNSIRKALMTNTNMQVLTFEEAQCISQLCFGLDKMEAYYLFFKGKRCFTVEAQFKVESFKDDFSNIYNQISIQD</sequence>
<organism evidence="1 2">
    <name type="scientific">Datura stramonium</name>
    <name type="common">Jimsonweed</name>
    <name type="synonym">Common thornapple</name>
    <dbReference type="NCBI Taxonomy" id="4076"/>
    <lineage>
        <taxon>Eukaryota</taxon>
        <taxon>Viridiplantae</taxon>
        <taxon>Streptophyta</taxon>
        <taxon>Embryophyta</taxon>
        <taxon>Tracheophyta</taxon>
        <taxon>Spermatophyta</taxon>
        <taxon>Magnoliopsida</taxon>
        <taxon>eudicotyledons</taxon>
        <taxon>Gunneridae</taxon>
        <taxon>Pentapetalae</taxon>
        <taxon>asterids</taxon>
        <taxon>lamiids</taxon>
        <taxon>Solanales</taxon>
        <taxon>Solanaceae</taxon>
        <taxon>Solanoideae</taxon>
        <taxon>Datureae</taxon>
        <taxon>Datura</taxon>
    </lineage>
</organism>
<comment type="caution">
    <text evidence="1">The sequence shown here is derived from an EMBL/GenBank/DDBJ whole genome shotgun (WGS) entry which is preliminary data.</text>
</comment>
<protein>
    <submittedName>
        <fullName evidence="1">Uncharacterized protein</fullName>
    </submittedName>
</protein>
<name>A0ABS8RQK6_DATST</name>
<dbReference type="Proteomes" id="UP000823775">
    <property type="component" value="Unassembled WGS sequence"/>
</dbReference>
<evidence type="ECO:0000313" key="1">
    <source>
        <dbReference type="EMBL" id="MCD7448919.1"/>
    </source>
</evidence>
<dbReference type="EMBL" id="JACEIK010000076">
    <property type="protein sequence ID" value="MCD7448919.1"/>
    <property type="molecule type" value="Genomic_DNA"/>
</dbReference>
<proteinExistence type="predicted"/>
<evidence type="ECO:0000313" key="2">
    <source>
        <dbReference type="Proteomes" id="UP000823775"/>
    </source>
</evidence>
<reference evidence="1 2" key="1">
    <citation type="journal article" date="2021" name="BMC Genomics">
        <title>Datura genome reveals duplications of psychoactive alkaloid biosynthetic genes and high mutation rate following tissue culture.</title>
        <authorList>
            <person name="Rajewski A."/>
            <person name="Carter-House D."/>
            <person name="Stajich J."/>
            <person name="Litt A."/>
        </authorList>
    </citation>
    <scope>NUCLEOTIDE SEQUENCE [LARGE SCALE GENOMIC DNA]</scope>
    <source>
        <strain evidence="1">AR-01</strain>
    </source>
</reference>
<gene>
    <name evidence="1" type="ORF">HAX54_047258</name>
</gene>
<accession>A0ABS8RQK6</accession>